<protein>
    <submittedName>
        <fullName evidence="3">Aldo/keto reductase</fullName>
    </submittedName>
</protein>
<dbReference type="EMBL" id="JAEKNR010000181">
    <property type="protein sequence ID" value="MBJ7600029.1"/>
    <property type="molecule type" value="Genomic_DNA"/>
</dbReference>
<dbReference type="InterPro" id="IPR023210">
    <property type="entry name" value="NADP_OxRdtase_dom"/>
</dbReference>
<comment type="caution">
    <text evidence="3">The sequence shown here is derived from an EMBL/GenBank/DDBJ whole genome shotgun (WGS) entry which is preliminary data.</text>
</comment>
<evidence type="ECO:0000313" key="4">
    <source>
        <dbReference type="Proteomes" id="UP000612893"/>
    </source>
</evidence>
<gene>
    <name evidence="3" type="ORF">JF922_18370</name>
</gene>
<dbReference type="CDD" id="cd19088">
    <property type="entry name" value="AKR_AKR13B1"/>
    <property type="match status" value="1"/>
</dbReference>
<dbReference type="GO" id="GO:0016491">
    <property type="term" value="F:oxidoreductase activity"/>
    <property type="evidence" value="ECO:0007669"/>
    <property type="project" value="UniProtKB-KW"/>
</dbReference>
<dbReference type="InterPro" id="IPR050791">
    <property type="entry name" value="Aldo-Keto_reductase"/>
</dbReference>
<proteinExistence type="predicted"/>
<sequence>MKLGELDVARIGLGTNRLTRTDKNVAFVRAAVAAGVQMIDTAYSYSGGESEATIGAALSAMPEDRIVATKGGAGGAGHGRPDVLRAEIEASLRRLGTDSIALYYLHRVDPETPLEDSLAAIKEYYDAGKIRHVGLSEVSTDQIERARKVVAIAAVQNRYNLSERRYEAVVDYCTGEDIVFVPFFPLRGDGGRALAEIAERHGATLPQITLAWLLRRSPAMLPIPGTLSLEHLKENLAALNIELTDAEFEMLR</sequence>
<dbReference type="InterPro" id="IPR020471">
    <property type="entry name" value="AKR"/>
</dbReference>
<dbReference type="Proteomes" id="UP000612893">
    <property type="component" value="Unassembled WGS sequence"/>
</dbReference>
<accession>A0A934K6X7</accession>
<name>A0A934K6X7_9BACT</name>
<organism evidence="3 4">
    <name type="scientific">Candidatus Nephthysia bennettiae</name>
    <dbReference type="NCBI Taxonomy" id="3127016"/>
    <lineage>
        <taxon>Bacteria</taxon>
        <taxon>Bacillati</taxon>
        <taxon>Candidatus Dormiibacterota</taxon>
        <taxon>Candidatus Dormibacteria</taxon>
        <taxon>Candidatus Dormibacterales</taxon>
        <taxon>Candidatus Dormibacteraceae</taxon>
        <taxon>Candidatus Nephthysia</taxon>
    </lineage>
</organism>
<reference evidence="3" key="1">
    <citation type="submission" date="2020-10" db="EMBL/GenBank/DDBJ databases">
        <title>Ca. Dormibacterota MAGs.</title>
        <authorList>
            <person name="Montgomery K."/>
        </authorList>
    </citation>
    <scope>NUCLEOTIDE SEQUENCE [LARGE SCALE GENOMIC DNA]</scope>
    <source>
        <strain evidence="3">SC8812_S17_10</strain>
    </source>
</reference>
<dbReference type="Gene3D" id="3.20.20.100">
    <property type="entry name" value="NADP-dependent oxidoreductase domain"/>
    <property type="match status" value="1"/>
</dbReference>
<feature type="domain" description="NADP-dependent oxidoreductase" evidence="2">
    <location>
        <begin position="10"/>
        <end position="188"/>
    </location>
</feature>
<evidence type="ECO:0000259" key="2">
    <source>
        <dbReference type="Pfam" id="PF00248"/>
    </source>
</evidence>
<dbReference type="SUPFAM" id="SSF51430">
    <property type="entry name" value="NAD(P)-linked oxidoreductase"/>
    <property type="match status" value="1"/>
</dbReference>
<keyword evidence="1" id="KW-0560">Oxidoreductase</keyword>
<dbReference type="AlphaFoldDB" id="A0A934K6X7"/>
<dbReference type="RefSeq" id="WP_338203706.1">
    <property type="nucleotide sequence ID" value="NZ_JAEKNR010000181.1"/>
</dbReference>
<dbReference type="PANTHER" id="PTHR43625:SF40">
    <property type="entry name" value="ALDO-KETO REDUCTASE YAKC [NADP(+)]"/>
    <property type="match status" value="1"/>
</dbReference>
<dbReference type="InterPro" id="IPR036812">
    <property type="entry name" value="NAD(P)_OxRdtase_dom_sf"/>
</dbReference>
<feature type="domain" description="NADP-dependent oxidoreductase" evidence="2">
    <location>
        <begin position="192"/>
        <end position="251"/>
    </location>
</feature>
<dbReference type="Pfam" id="PF00248">
    <property type="entry name" value="Aldo_ket_red"/>
    <property type="match status" value="2"/>
</dbReference>
<keyword evidence="4" id="KW-1185">Reference proteome</keyword>
<evidence type="ECO:0000313" key="3">
    <source>
        <dbReference type="EMBL" id="MBJ7600029.1"/>
    </source>
</evidence>
<evidence type="ECO:0000256" key="1">
    <source>
        <dbReference type="ARBA" id="ARBA00023002"/>
    </source>
</evidence>
<dbReference type="PRINTS" id="PR00069">
    <property type="entry name" value="ALDKETRDTASE"/>
</dbReference>
<dbReference type="PANTHER" id="PTHR43625">
    <property type="entry name" value="AFLATOXIN B1 ALDEHYDE REDUCTASE"/>
    <property type="match status" value="1"/>
</dbReference>